<dbReference type="PANTHER" id="PTHR36456:SF1">
    <property type="entry name" value="UPF0232 PROTEIN SCO3875"/>
    <property type="match status" value="1"/>
</dbReference>
<dbReference type="PANTHER" id="PTHR36456">
    <property type="entry name" value="UPF0232 PROTEIN SCO3875"/>
    <property type="match status" value="1"/>
</dbReference>
<evidence type="ECO:0000313" key="1">
    <source>
        <dbReference type="EMBL" id="XAY03192.1"/>
    </source>
</evidence>
<gene>
    <name evidence="1" type="ORF">DSM112329_00004</name>
</gene>
<name>A0AAU7ANJ4_9ACTN</name>
<dbReference type="KEGG" id="parq:DSM112329_00004"/>
<accession>A0AAU7ANJ4</accession>
<organism evidence="1">
    <name type="scientific">Paraconexibacter sp. AEG42_29</name>
    <dbReference type="NCBI Taxonomy" id="2997339"/>
    <lineage>
        <taxon>Bacteria</taxon>
        <taxon>Bacillati</taxon>
        <taxon>Actinomycetota</taxon>
        <taxon>Thermoleophilia</taxon>
        <taxon>Solirubrobacterales</taxon>
        <taxon>Paraconexibacteraceae</taxon>
        <taxon>Paraconexibacter</taxon>
    </lineage>
</organism>
<dbReference type="Pfam" id="PF05258">
    <property type="entry name" value="DciA"/>
    <property type="match status" value="1"/>
</dbReference>
<dbReference type="EMBL" id="CP114014">
    <property type="protein sequence ID" value="XAY03192.1"/>
    <property type="molecule type" value="Genomic_DNA"/>
</dbReference>
<proteinExistence type="predicted"/>
<dbReference type="InterPro" id="IPR007922">
    <property type="entry name" value="DciA-like"/>
</dbReference>
<sequence>MTSALDGVLARVEPKTPLARLQRVWPGVVGPVLTPHATPTAMSGDGVVTVTCDAAVWAQEMDLLAYELIDRLNAELGPGTVRELRCRATDSAAWARQRRPRRKTERK</sequence>
<evidence type="ECO:0008006" key="2">
    <source>
        <dbReference type="Google" id="ProtNLM"/>
    </source>
</evidence>
<dbReference type="AlphaFoldDB" id="A0AAU7ANJ4"/>
<reference evidence="1" key="1">
    <citation type="submission" date="2022-12" db="EMBL/GenBank/DDBJ databases">
        <title>Paraconexibacter alkalitolerans sp. nov. and Baekduia alba sp. nov., isolated from soil and emended description of the genera Paraconexibacter (Chun et al., 2020) and Baekduia (An et al., 2020).</title>
        <authorList>
            <person name="Vieira S."/>
            <person name="Huber K.J."/>
            <person name="Geppert A."/>
            <person name="Wolf J."/>
            <person name="Neumann-Schaal M."/>
            <person name="Muesken M."/>
            <person name="Overmann J."/>
        </authorList>
    </citation>
    <scope>NUCLEOTIDE SEQUENCE</scope>
    <source>
        <strain evidence="1">AEG42_29</strain>
    </source>
</reference>
<protein>
    <recommendedName>
        <fullName evidence="2">DUF721 domain-containing protein</fullName>
    </recommendedName>
</protein>